<organism evidence="8 9">
    <name type="scientific">Pteropus alecto</name>
    <name type="common">Black flying fox</name>
    <dbReference type="NCBI Taxonomy" id="9402"/>
    <lineage>
        <taxon>Eukaryota</taxon>
        <taxon>Metazoa</taxon>
        <taxon>Chordata</taxon>
        <taxon>Craniata</taxon>
        <taxon>Vertebrata</taxon>
        <taxon>Euteleostomi</taxon>
        <taxon>Mammalia</taxon>
        <taxon>Eutheria</taxon>
        <taxon>Laurasiatheria</taxon>
        <taxon>Chiroptera</taxon>
        <taxon>Yinpterochiroptera</taxon>
        <taxon>Pteropodoidea</taxon>
        <taxon>Pteropodidae</taxon>
        <taxon>Pteropodinae</taxon>
        <taxon>Pteropus</taxon>
    </lineage>
</organism>
<feature type="compositionally biased region" description="Basic and acidic residues" evidence="5">
    <location>
        <begin position="360"/>
        <end position="386"/>
    </location>
</feature>
<evidence type="ECO:0000256" key="3">
    <source>
        <dbReference type="ARBA" id="ARBA00022949"/>
    </source>
</evidence>
<dbReference type="InParanoid" id="L5KAX9"/>
<name>L5KAX9_PTEAL</name>
<dbReference type="GO" id="GO:0045202">
    <property type="term" value="C:synapse"/>
    <property type="evidence" value="ECO:0007669"/>
    <property type="project" value="TreeGrafter"/>
</dbReference>
<dbReference type="Pfam" id="PF00018">
    <property type="entry name" value="SH3_1"/>
    <property type="match status" value="2"/>
</dbReference>
<sequence length="1477" mass="166070">MFSNEDDSSQTIVYSEESNTTVSYTQKITNLLPAASSTSPPADADLTSPFLQEDYVQDSQTQRISTLKLIHNQDVGSSIPFNTPQFPKSVDVPSFPKKTCSPPPNPAPEIHTASLSIQIAPPSGHNPESHKQLPELSPETTKIPLQQERQKSAVAAASQSSDCRVSQITVNGNSGGVSPMSYYQRPFSPSAYSLPGSLNSSIIMQHGRSLDSTETYPQHAQSLDGTVGSSIPLYRSSEEEKRVTIIKAPHYPGIGPVDESGIPTAIRTTVDRPKDWYKTMFKQIHMVHKPDDDTDMYNTPYTYNAGLYNSPYSAQSHPAAKTQTYRPLSKSHSDNGTDVIKDASSPVPPPHVPPPVPPLRPRDRSSTEKHDWDPPDRKVDTRKFRSEPRSIFEYEPGKSSILQHERPTDRIHPDDIDLENEPWYKFFSELEFGRPASLYQSSIDRSLERPTSYSELNSNPSSELDYCNTYRQHLDVPRDSQRAITFKNGWQMARQNAEVWSSTEETVSPKIKSRSCDDLLNDDCDSFPDPKTKSESMGSLLCEEVSEEHGPMPWASPYIQEGRSNGRSRLRHRPAHDAPGFLKMYKKMHRINRKDLMNSEVICSVKSRIMQYEKEQQHKGLLHGWSQSSTEEVPRDMVPTRISEFEKLIQKSKSMPNLGDEMLSPIILEPQQNGLCPKRRFSIESLLEEENQSRHPCQVQRSYKSKTLVPIHIEVTSDEQPRAHVEFSDSDQDGVVSDHSDYVHVEGSSFCSESDFDHFSFTSSESFYGSSHHHHHHHHHHHRHLISSCKGRCPASYTRFTTMLKHERAKHENAEEPRRQEMDPGLSKLAFLVSPVPFRRKKNSTPKKQTEKAKCKTSVFEALDSALKDICDQIKAEKRRGSLPDNSILHRLISGLLPDIPERNSSLKALKRSPMHQPFHPLPQDGAIHCPLYPSECGRMPHSASFQDMDTNNNYHHQDHESTLSLQDRESPRSYSSALTDLGRSAPRERRGTPEKEKLMPPEKAQPARPPPPAQPGEIGEAIAKYNFNADTNVELSLRKGDRVILLKRVDQNWYEGKIPGTNRQGIFPVSYVEVVKRNTSKGAEDYPDPPIPHSYSSDRIHSLSSNKLASSERAPPPRHKASPDSDKGALQGITQEWLSLTAKSPPANPLTPTPPPFLDNFLDELEKLGALTLSDDQAKPNILEEITLEIKEESSVLLPLPPASVPAKSPSFQPPFLCSGVTSTTVQPSEAMPLQDPRKTTQNKCADVTKMRKVFAGLEKIPEVLGDKFVASGHTDVGPLPQTLPIIGEEDEDICEGVTSGIQRGPESQEPDALWFGHDGTEVTPSLHIEEEEEERKPDCLEYAVTTSAGPRTPKEDSNAAKTINETNLDPQNGRLMYQNREDGTILFQALYNYTPRNEDELELRESDVIDVMEKCDDGWNLKKNQILWYFSRKLCQEAVNHSPSYLCCKRQGMTAGGLREPFRQVMLQLPLLRLL</sequence>
<protein>
    <submittedName>
        <fullName evidence="8">Sorbin and SH3 domain-containing protein 2</fullName>
    </submittedName>
</protein>
<keyword evidence="2 4" id="KW-0728">SH3 domain</keyword>
<proteinExistence type="predicted"/>
<feature type="region of interest" description="Disordered" evidence="5">
    <location>
        <begin position="943"/>
        <end position="1019"/>
    </location>
</feature>
<dbReference type="GO" id="GO:0043025">
    <property type="term" value="C:neuronal cell body"/>
    <property type="evidence" value="ECO:0007669"/>
    <property type="project" value="TreeGrafter"/>
</dbReference>
<feature type="compositionally biased region" description="Basic and acidic residues" evidence="5">
    <location>
        <begin position="986"/>
        <end position="1001"/>
    </location>
</feature>
<dbReference type="FunCoup" id="L5KAX9">
    <property type="interactions" value="155"/>
</dbReference>
<dbReference type="EMBL" id="KB030862">
    <property type="protein sequence ID" value="ELK08844.1"/>
    <property type="molecule type" value="Genomic_DNA"/>
</dbReference>
<dbReference type="PROSITE" id="PS50831">
    <property type="entry name" value="SOHO"/>
    <property type="match status" value="1"/>
</dbReference>
<feature type="compositionally biased region" description="Polar residues" evidence="5">
    <location>
        <begin position="944"/>
        <end position="955"/>
    </location>
</feature>
<dbReference type="InterPro" id="IPR003127">
    <property type="entry name" value="SoHo_dom"/>
</dbReference>
<feature type="domain" description="SoHo" evidence="7">
    <location>
        <begin position="245"/>
        <end position="306"/>
    </location>
</feature>
<dbReference type="GO" id="GO:0005886">
    <property type="term" value="C:plasma membrane"/>
    <property type="evidence" value="ECO:0007669"/>
    <property type="project" value="TreeGrafter"/>
</dbReference>
<dbReference type="Gene3D" id="2.30.30.40">
    <property type="entry name" value="SH3 Domains"/>
    <property type="match status" value="2"/>
</dbReference>
<dbReference type="InterPro" id="IPR050384">
    <property type="entry name" value="Endophilin_SH3RF"/>
</dbReference>
<dbReference type="PROSITE" id="PS50002">
    <property type="entry name" value="SH3"/>
    <property type="match status" value="1"/>
</dbReference>
<dbReference type="FunFam" id="2.30.30.40:FF:000004">
    <property type="entry name" value="Sorbin and SH3 domain-containing protein 1 isoform 2"/>
    <property type="match status" value="1"/>
</dbReference>
<evidence type="ECO:0000256" key="5">
    <source>
        <dbReference type="SAM" id="MobiDB-lite"/>
    </source>
</evidence>
<dbReference type="PROSITE" id="PS00028">
    <property type="entry name" value="ZINC_FINGER_C2H2_1"/>
    <property type="match status" value="1"/>
</dbReference>
<feature type="compositionally biased region" description="Basic and acidic residues" evidence="5">
    <location>
        <begin position="331"/>
        <end position="341"/>
    </location>
</feature>
<evidence type="ECO:0000256" key="2">
    <source>
        <dbReference type="ARBA" id="ARBA00022443"/>
    </source>
</evidence>
<feature type="compositionally biased region" description="Basic and acidic residues" evidence="5">
    <location>
        <begin position="956"/>
        <end position="972"/>
    </location>
</feature>
<feature type="region of interest" description="Disordered" evidence="5">
    <location>
        <begin position="1349"/>
        <end position="1375"/>
    </location>
</feature>
<dbReference type="SUPFAM" id="SSF50044">
    <property type="entry name" value="SH3-domain"/>
    <property type="match status" value="2"/>
</dbReference>
<evidence type="ECO:0000259" key="7">
    <source>
        <dbReference type="PROSITE" id="PS50831"/>
    </source>
</evidence>
<dbReference type="Pfam" id="PF02208">
    <property type="entry name" value="Sorb"/>
    <property type="match status" value="1"/>
</dbReference>
<evidence type="ECO:0000313" key="8">
    <source>
        <dbReference type="EMBL" id="ELK08844.1"/>
    </source>
</evidence>
<feature type="compositionally biased region" description="Pro residues" evidence="5">
    <location>
        <begin position="346"/>
        <end position="359"/>
    </location>
</feature>
<keyword evidence="3" id="KW-0965">Cell junction</keyword>
<dbReference type="CDD" id="cd11923">
    <property type="entry name" value="SH3_Sorbs2_2"/>
    <property type="match status" value="1"/>
</dbReference>
<evidence type="ECO:0000259" key="6">
    <source>
        <dbReference type="PROSITE" id="PS50002"/>
    </source>
</evidence>
<evidence type="ECO:0000256" key="4">
    <source>
        <dbReference type="PROSITE-ProRule" id="PRU00192"/>
    </source>
</evidence>
<feature type="domain" description="SH3" evidence="6">
    <location>
        <begin position="1017"/>
        <end position="1078"/>
    </location>
</feature>
<evidence type="ECO:0000313" key="9">
    <source>
        <dbReference type="Proteomes" id="UP000010552"/>
    </source>
</evidence>
<reference evidence="9" key="1">
    <citation type="journal article" date="2013" name="Science">
        <title>Comparative analysis of bat genomes provides insight into the evolution of flight and immunity.</title>
        <authorList>
            <person name="Zhang G."/>
            <person name="Cowled C."/>
            <person name="Shi Z."/>
            <person name="Huang Z."/>
            <person name="Bishop-Lilly K.A."/>
            <person name="Fang X."/>
            <person name="Wynne J.W."/>
            <person name="Xiong Z."/>
            <person name="Baker M.L."/>
            <person name="Zhao W."/>
            <person name="Tachedjian M."/>
            <person name="Zhu Y."/>
            <person name="Zhou P."/>
            <person name="Jiang X."/>
            <person name="Ng J."/>
            <person name="Yang L."/>
            <person name="Wu L."/>
            <person name="Xiao J."/>
            <person name="Feng Y."/>
            <person name="Chen Y."/>
            <person name="Sun X."/>
            <person name="Zhang Y."/>
            <person name="Marsh G.A."/>
            <person name="Crameri G."/>
            <person name="Broder C.C."/>
            <person name="Frey K.G."/>
            <person name="Wang L.F."/>
            <person name="Wang J."/>
        </authorList>
    </citation>
    <scope>NUCLEOTIDE SEQUENCE [LARGE SCALE GENOMIC DNA]</scope>
</reference>
<dbReference type="GO" id="GO:0070161">
    <property type="term" value="C:anchoring junction"/>
    <property type="evidence" value="ECO:0007669"/>
    <property type="project" value="UniProtKB-SubCell"/>
</dbReference>
<keyword evidence="9" id="KW-1185">Reference proteome</keyword>
<dbReference type="SMART" id="SM00326">
    <property type="entry name" value="SH3"/>
    <property type="match status" value="2"/>
</dbReference>
<dbReference type="InterPro" id="IPR013087">
    <property type="entry name" value="Znf_C2H2_type"/>
</dbReference>
<feature type="region of interest" description="Disordered" evidence="5">
    <location>
        <begin position="314"/>
        <end position="386"/>
    </location>
</feature>
<comment type="subcellular location">
    <subcellularLocation>
        <location evidence="1">Cell junction</location>
    </subcellularLocation>
</comment>
<dbReference type="PANTHER" id="PTHR14167:SF56">
    <property type="entry name" value="SORBIN AND SH3 DOMAIN-CONTAINING PROTEIN 2"/>
    <property type="match status" value="1"/>
</dbReference>
<evidence type="ECO:0000256" key="1">
    <source>
        <dbReference type="ARBA" id="ARBA00004282"/>
    </source>
</evidence>
<gene>
    <name evidence="8" type="ORF">PAL_GLEAN10021672</name>
</gene>
<dbReference type="STRING" id="9402.L5KAX9"/>
<dbReference type="InterPro" id="IPR036028">
    <property type="entry name" value="SH3-like_dom_sf"/>
</dbReference>
<dbReference type="GO" id="GO:0030425">
    <property type="term" value="C:dendrite"/>
    <property type="evidence" value="ECO:0007669"/>
    <property type="project" value="TreeGrafter"/>
</dbReference>
<dbReference type="PANTHER" id="PTHR14167">
    <property type="entry name" value="SH3 DOMAIN-CONTAINING"/>
    <property type="match status" value="1"/>
</dbReference>
<feature type="compositionally biased region" description="Polar residues" evidence="5">
    <location>
        <begin position="1361"/>
        <end position="1372"/>
    </location>
</feature>
<dbReference type="GO" id="GO:0007219">
    <property type="term" value="P:Notch signaling pathway"/>
    <property type="evidence" value="ECO:0007669"/>
    <property type="project" value="TreeGrafter"/>
</dbReference>
<dbReference type="SMART" id="SM00459">
    <property type="entry name" value="Sorb"/>
    <property type="match status" value="1"/>
</dbReference>
<feature type="compositionally biased region" description="Polar residues" evidence="5">
    <location>
        <begin position="314"/>
        <end position="326"/>
    </location>
</feature>
<dbReference type="InterPro" id="IPR001452">
    <property type="entry name" value="SH3_domain"/>
</dbReference>
<accession>L5KAX9</accession>
<dbReference type="Proteomes" id="UP000010552">
    <property type="component" value="Unassembled WGS sequence"/>
</dbReference>
<feature type="region of interest" description="Disordered" evidence="5">
    <location>
        <begin position="1081"/>
        <end position="1129"/>
    </location>
</feature>